<gene>
    <name evidence="2" type="ORF">GCM10012275_18460</name>
</gene>
<feature type="signal peptide" evidence="1">
    <location>
        <begin position="1"/>
        <end position="28"/>
    </location>
</feature>
<organism evidence="2 3">
    <name type="scientific">Longimycelium tulufanense</name>
    <dbReference type="NCBI Taxonomy" id="907463"/>
    <lineage>
        <taxon>Bacteria</taxon>
        <taxon>Bacillati</taxon>
        <taxon>Actinomycetota</taxon>
        <taxon>Actinomycetes</taxon>
        <taxon>Pseudonocardiales</taxon>
        <taxon>Pseudonocardiaceae</taxon>
        <taxon>Longimycelium</taxon>
    </lineage>
</organism>
<dbReference type="EMBL" id="BMMK01000006">
    <property type="protein sequence ID" value="GGM47709.1"/>
    <property type="molecule type" value="Genomic_DNA"/>
</dbReference>
<name>A0A8J3CB75_9PSEU</name>
<dbReference type="SUPFAM" id="SSF50494">
    <property type="entry name" value="Trypsin-like serine proteases"/>
    <property type="match status" value="1"/>
</dbReference>
<dbReference type="Proteomes" id="UP000637578">
    <property type="component" value="Unassembled WGS sequence"/>
</dbReference>
<reference evidence="2" key="1">
    <citation type="journal article" date="2014" name="Int. J. Syst. Evol. Microbiol.">
        <title>Complete genome sequence of Corynebacterium casei LMG S-19264T (=DSM 44701T), isolated from a smear-ripened cheese.</title>
        <authorList>
            <consortium name="US DOE Joint Genome Institute (JGI-PGF)"/>
            <person name="Walter F."/>
            <person name="Albersmeier A."/>
            <person name="Kalinowski J."/>
            <person name="Ruckert C."/>
        </authorList>
    </citation>
    <scope>NUCLEOTIDE SEQUENCE</scope>
    <source>
        <strain evidence="2">CGMCC 4.5737</strain>
    </source>
</reference>
<dbReference type="AlphaFoldDB" id="A0A8J3CB75"/>
<evidence type="ECO:0000313" key="2">
    <source>
        <dbReference type="EMBL" id="GGM47709.1"/>
    </source>
</evidence>
<comment type="caution">
    <text evidence="2">The sequence shown here is derived from an EMBL/GenBank/DDBJ whole genome shotgun (WGS) entry which is preliminary data.</text>
</comment>
<proteinExistence type="predicted"/>
<accession>A0A8J3CB75</accession>
<reference evidence="2" key="2">
    <citation type="submission" date="2020-09" db="EMBL/GenBank/DDBJ databases">
        <authorList>
            <person name="Sun Q."/>
            <person name="Zhou Y."/>
        </authorList>
    </citation>
    <scope>NUCLEOTIDE SEQUENCE</scope>
    <source>
        <strain evidence="2">CGMCC 4.5737</strain>
    </source>
</reference>
<dbReference type="Gene3D" id="2.40.10.10">
    <property type="entry name" value="Trypsin-like serine proteases"/>
    <property type="match status" value="1"/>
</dbReference>
<evidence type="ECO:0000313" key="3">
    <source>
        <dbReference type="Proteomes" id="UP000637578"/>
    </source>
</evidence>
<dbReference type="InterPro" id="IPR009003">
    <property type="entry name" value="Peptidase_S1_PA"/>
</dbReference>
<keyword evidence="1" id="KW-0732">Signal</keyword>
<evidence type="ECO:0000256" key="1">
    <source>
        <dbReference type="SAM" id="SignalP"/>
    </source>
</evidence>
<dbReference type="InterPro" id="IPR043504">
    <property type="entry name" value="Peptidase_S1_PA_chymotrypsin"/>
</dbReference>
<sequence>MRKNPKSGFLVSALVVLTTLIVSPLAPAAVTTPTFEVGEDPREVDLSGASDAVPHGDGYAIPLHGKRPDWYTAELQEQVDDAAGQPVPAPTDAPLPSEVGIRPGSWMISPAGCTMNFVFTKGGRFGIGTAGHCVDKVGDEVVLLTLAPGGGNPVLVEIGKVVVTHDGGIGDDFALVGIRPELQSWVSPTTAVIGGPCGQYDGSGPETVAHYGHGLAIGTGGTPRPGVALTWNDDAYGWDGAAIFGDSGSPVRVTDLKAAGNLTHLVVSPDWVPSFIAGTRIQKMLKIAGGWRLLTSPVCL</sequence>
<feature type="chain" id="PRO_5035242047" evidence="1">
    <location>
        <begin position="29"/>
        <end position="300"/>
    </location>
</feature>
<protein>
    <submittedName>
        <fullName evidence="2">Uncharacterized protein</fullName>
    </submittedName>
</protein>
<keyword evidence="3" id="KW-1185">Reference proteome</keyword>